<evidence type="ECO:0000313" key="2">
    <source>
        <dbReference type="Proteomes" id="UP001219568"/>
    </source>
</evidence>
<dbReference type="Proteomes" id="UP001219568">
    <property type="component" value="Unassembled WGS sequence"/>
</dbReference>
<proteinExistence type="predicted"/>
<dbReference type="EMBL" id="JAQJZL010000002">
    <property type="protein sequence ID" value="KAJ6051630.1"/>
    <property type="molecule type" value="Genomic_DNA"/>
</dbReference>
<sequence length="147" mass="16709">MPLKPSDRTKLSILLPHLPIYQHSVDITYARVQNNGHDRIPLGDTHHSWAENIKHYQVCLFAHFDATDVILHSKCTRALNGPQVKRIDRLVRNFSPPLAVSYVSVTLQTPCSLQCLAHLIYHAPACRRMTIDTDRANLSRMPPRVKG</sequence>
<protein>
    <submittedName>
        <fullName evidence="1">Uncharacterized protein</fullName>
    </submittedName>
</protein>
<evidence type="ECO:0000313" key="1">
    <source>
        <dbReference type="EMBL" id="KAJ6051630.1"/>
    </source>
</evidence>
<reference evidence="1" key="1">
    <citation type="journal article" date="2023" name="IMA Fungus">
        <title>Comparative genomic study of the Penicillium genus elucidates a diverse pangenome and 15 lateral gene transfer events.</title>
        <authorList>
            <person name="Petersen C."/>
            <person name="Sorensen T."/>
            <person name="Nielsen M.R."/>
            <person name="Sondergaard T.E."/>
            <person name="Sorensen J.L."/>
            <person name="Fitzpatrick D.A."/>
            <person name="Frisvad J.C."/>
            <person name="Nielsen K.L."/>
        </authorList>
    </citation>
    <scope>NUCLEOTIDE SEQUENCE</scope>
    <source>
        <strain evidence="1">IBT 15450</strain>
    </source>
</reference>
<accession>A0AAD6NC10</accession>
<organism evidence="1 2">
    <name type="scientific">Penicillium canescens</name>
    <dbReference type="NCBI Taxonomy" id="5083"/>
    <lineage>
        <taxon>Eukaryota</taxon>
        <taxon>Fungi</taxon>
        <taxon>Dikarya</taxon>
        <taxon>Ascomycota</taxon>
        <taxon>Pezizomycotina</taxon>
        <taxon>Eurotiomycetes</taxon>
        <taxon>Eurotiomycetidae</taxon>
        <taxon>Eurotiales</taxon>
        <taxon>Aspergillaceae</taxon>
        <taxon>Penicillium</taxon>
    </lineage>
</organism>
<dbReference type="AlphaFoldDB" id="A0AAD6NC10"/>
<name>A0AAD6NC10_PENCN</name>
<gene>
    <name evidence="1" type="ORF">N7460_002164</name>
</gene>
<keyword evidence="2" id="KW-1185">Reference proteome</keyword>
<comment type="caution">
    <text evidence="1">The sequence shown here is derived from an EMBL/GenBank/DDBJ whole genome shotgun (WGS) entry which is preliminary data.</text>
</comment>
<reference evidence="1" key="2">
    <citation type="submission" date="2023-01" db="EMBL/GenBank/DDBJ databases">
        <authorList>
            <person name="Petersen C."/>
        </authorList>
    </citation>
    <scope>NUCLEOTIDE SEQUENCE</scope>
    <source>
        <strain evidence="1">IBT 15450</strain>
    </source>
</reference>